<sequence>MTPLKLLHVGLGGWGRSWMTVTAAQEEVEVVGHVDAHPEALALAQAQGAAPDRCFPSLEAALHGAGAQAVLVTTNAVGHAPVALAALEAGLPVLIEKPFATSIEEARTVVEAAAAKGLPLMVSQNYRFHPAAQAAAAWVKAAPYGEVGAAVVEFRRDSARTAASAHHLLPHPLLLDMAIHHFDLMRFVLGREAVSIDCHAFNPPWSPFRDPASAVATIDFTGGVVVSYRGTWASSGVKTPWAGEWRLDATDAELTWTGRDDPPADRATVRPVGKRPRALPLPPVVDLDRAGALAEFVHAVREGREPQSSGRDNLGSLALALAAIRSAQERRGVPLAELLEA</sequence>
<dbReference type="SUPFAM" id="SSF55347">
    <property type="entry name" value="Glyceraldehyde-3-phosphate dehydrogenase-like, C-terminal domain"/>
    <property type="match status" value="1"/>
</dbReference>
<evidence type="ECO:0000259" key="3">
    <source>
        <dbReference type="Pfam" id="PF01408"/>
    </source>
</evidence>
<dbReference type="RefSeq" id="WP_322474471.1">
    <property type="nucleotide sequence ID" value="NZ_JBHRZG010000024.1"/>
</dbReference>
<evidence type="ECO:0000256" key="1">
    <source>
        <dbReference type="ARBA" id="ARBA00010928"/>
    </source>
</evidence>
<evidence type="ECO:0000313" key="6">
    <source>
        <dbReference type="Proteomes" id="UP001595803"/>
    </source>
</evidence>
<organism evidence="5 6">
    <name type="scientific">Deinococcus rufus</name>
    <dbReference type="NCBI Taxonomy" id="2136097"/>
    <lineage>
        <taxon>Bacteria</taxon>
        <taxon>Thermotogati</taxon>
        <taxon>Deinococcota</taxon>
        <taxon>Deinococci</taxon>
        <taxon>Deinococcales</taxon>
        <taxon>Deinococcaceae</taxon>
        <taxon>Deinococcus</taxon>
    </lineage>
</organism>
<feature type="domain" description="GFO/IDH/MocA-like oxidoreductase" evidence="4">
    <location>
        <begin position="133"/>
        <end position="238"/>
    </location>
</feature>
<dbReference type="Pfam" id="PF22725">
    <property type="entry name" value="GFO_IDH_MocA_C3"/>
    <property type="match status" value="1"/>
</dbReference>
<dbReference type="InterPro" id="IPR051317">
    <property type="entry name" value="Gfo/Idh/MocA_oxidoreduct"/>
</dbReference>
<comment type="similarity">
    <text evidence="1">Belongs to the Gfo/Idh/MocA family.</text>
</comment>
<dbReference type="Gene3D" id="3.40.50.720">
    <property type="entry name" value="NAD(P)-binding Rossmann-like Domain"/>
    <property type="match status" value="1"/>
</dbReference>
<comment type="caution">
    <text evidence="5">The sequence shown here is derived from an EMBL/GenBank/DDBJ whole genome shotgun (WGS) entry which is preliminary data.</text>
</comment>
<name>A0ABV7ZEX8_9DEIO</name>
<evidence type="ECO:0000256" key="2">
    <source>
        <dbReference type="ARBA" id="ARBA00023002"/>
    </source>
</evidence>
<dbReference type="SUPFAM" id="SSF51735">
    <property type="entry name" value="NAD(P)-binding Rossmann-fold domains"/>
    <property type="match status" value="1"/>
</dbReference>
<reference evidence="6" key="1">
    <citation type="journal article" date="2019" name="Int. J. Syst. Evol. Microbiol.">
        <title>The Global Catalogue of Microorganisms (GCM) 10K type strain sequencing project: providing services to taxonomists for standard genome sequencing and annotation.</title>
        <authorList>
            <consortium name="The Broad Institute Genomics Platform"/>
            <consortium name="The Broad Institute Genome Sequencing Center for Infectious Disease"/>
            <person name="Wu L."/>
            <person name="Ma J."/>
        </authorList>
    </citation>
    <scope>NUCLEOTIDE SEQUENCE [LARGE SCALE GENOMIC DNA]</scope>
    <source>
        <strain evidence="6">CCTCC AB 2017081</strain>
    </source>
</reference>
<dbReference type="InterPro" id="IPR036291">
    <property type="entry name" value="NAD(P)-bd_dom_sf"/>
</dbReference>
<evidence type="ECO:0000313" key="5">
    <source>
        <dbReference type="EMBL" id="MFC3835564.1"/>
    </source>
</evidence>
<gene>
    <name evidence="5" type="ORF">ACFOSB_22090</name>
</gene>
<dbReference type="PANTHER" id="PTHR43708:SF5">
    <property type="entry name" value="CONSERVED EXPRESSED OXIDOREDUCTASE (EUROFUNG)-RELATED"/>
    <property type="match status" value="1"/>
</dbReference>
<keyword evidence="6" id="KW-1185">Reference proteome</keyword>
<accession>A0ABV7ZEX8</accession>
<dbReference type="Proteomes" id="UP001595803">
    <property type="component" value="Unassembled WGS sequence"/>
</dbReference>
<dbReference type="InterPro" id="IPR055170">
    <property type="entry name" value="GFO_IDH_MocA-like_dom"/>
</dbReference>
<dbReference type="EMBL" id="JBHRZG010000024">
    <property type="protein sequence ID" value="MFC3835564.1"/>
    <property type="molecule type" value="Genomic_DNA"/>
</dbReference>
<dbReference type="Gene3D" id="3.30.360.10">
    <property type="entry name" value="Dihydrodipicolinate Reductase, domain 2"/>
    <property type="match status" value="1"/>
</dbReference>
<dbReference type="Pfam" id="PF01408">
    <property type="entry name" value="GFO_IDH_MocA"/>
    <property type="match status" value="1"/>
</dbReference>
<evidence type="ECO:0000259" key="4">
    <source>
        <dbReference type="Pfam" id="PF22725"/>
    </source>
</evidence>
<feature type="domain" description="Gfo/Idh/MocA-like oxidoreductase N-terminal" evidence="3">
    <location>
        <begin position="8"/>
        <end position="122"/>
    </location>
</feature>
<proteinExistence type="inferred from homology"/>
<protein>
    <submittedName>
        <fullName evidence="5">Gfo/Idh/MocA family protein</fullName>
    </submittedName>
</protein>
<dbReference type="InterPro" id="IPR000683">
    <property type="entry name" value="Gfo/Idh/MocA-like_OxRdtase_N"/>
</dbReference>
<keyword evidence="2" id="KW-0560">Oxidoreductase</keyword>
<dbReference type="PANTHER" id="PTHR43708">
    <property type="entry name" value="CONSERVED EXPRESSED OXIDOREDUCTASE (EUROFUNG)"/>
    <property type="match status" value="1"/>
</dbReference>